<sequence>MHRYEELEKLYYKKKRNQIIVIILLALFFVLVYKLIEYANIQTGLKTQKIVENNITKEKLAKTSPKNNDNTTHNNSIKVSNQENSSKTEKKEKKVAKLEFILPNIAEVKTPVESKKITKNPEPKTVTKPTPKPKKVEKEITKQTLPSKLNLQVEKVDLQQLIASFNQNPNYDLAITISKEFFKRGNLKEAQKWALKANTMEPERVESWLQFADILLKQGKKDKAIQILRVYIDSYGENDEINRKLRSLNE</sequence>
<dbReference type="Proteomes" id="UP000272781">
    <property type="component" value="Unassembled WGS sequence"/>
</dbReference>
<proteinExistence type="predicted"/>
<reference evidence="3" key="3">
    <citation type="submission" date="2019-06" db="EMBL/GenBank/DDBJ databases">
        <title>A comparative analysis of the Nautiliaceae.</title>
        <authorList>
            <person name="Grosche A."/>
            <person name="Smedile F."/>
            <person name="Vetriani C."/>
        </authorList>
    </citation>
    <scope>NUCLEOTIDE SEQUENCE</scope>
    <source>
        <strain evidence="3">TB6</strain>
    </source>
</reference>
<evidence type="ECO:0000313" key="5">
    <source>
        <dbReference type="Proteomes" id="UP000272781"/>
    </source>
</evidence>
<reference evidence="6" key="1">
    <citation type="submission" date="2018-03" db="EMBL/GenBank/DDBJ databases">
        <title>A comparative analysis of the Nautiliaceae.</title>
        <authorList>
            <person name="Grosche A."/>
            <person name="Smedile F."/>
            <person name="Vetriani C."/>
        </authorList>
    </citation>
    <scope>NUCLEOTIDE SEQUENCE [LARGE SCALE GENOMIC DNA]</scope>
    <source>
        <strain evidence="6">TB6</strain>
    </source>
</reference>
<dbReference type="Gene3D" id="1.25.40.10">
    <property type="entry name" value="Tetratricopeptide repeat domain"/>
    <property type="match status" value="1"/>
</dbReference>
<reference evidence="4 5" key="2">
    <citation type="submission" date="2018-11" db="EMBL/GenBank/DDBJ databases">
        <title>Genomic Encyclopedia of Type Strains, Phase IV (KMG-IV): sequencing the most valuable type-strain genomes for metagenomic binning, comparative biology and taxonomic classification.</title>
        <authorList>
            <person name="Goeker M."/>
        </authorList>
    </citation>
    <scope>NUCLEOTIDE SEQUENCE [LARGE SCALE GENOMIC DNA]</scope>
    <source>
        <strain evidence="4 5">DSM 27783</strain>
    </source>
</reference>
<dbReference type="PROSITE" id="PS50890">
    <property type="entry name" value="PUA"/>
    <property type="match status" value="1"/>
</dbReference>
<dbReference type="Proteomes" id="UP000298805">
    <property type="component" value="Chromosome"/>
</dbReference>
<dbReference type="InterPro" id="IPR011990">
    <property type="entry name" value="TPR-like_helical_dom_sf"/>
</dbReference>
<dbReference type="SUPFAM" id="SSF48452">
    <property type="entry name" value="TPR-like"/>
    <property type="match status" value="1"/>
</dbReference>
<feature type="region of interest" description="Disordered" evidence="1">
    <location>
        <begin position="61"/>
        <end position="91"/>
    </location>
</feature>
<dbReference type="EMBL" id="CP027432">
    <property type="protein sequence ID" value="QCI28758.1"/>
    <property type="molecule type" value="Genomic_DNA"/>
</dbReference>
<gene>
    <name evidence="3" type="ORF">C6V80_07200</name>
    <name evidence="4" type="ORF">EDC58_1285</name>
</gene>
<dbReference type="RefSeq" id="WP_123352681.1">
    <property type="nucleotide sequence ID" value="NZ_CP027432.2"/>
</dbReference>
<evidence type="ECO:0000256" key="1">
    <source>
        <dbReference type="SAM" id="MobiDB-lite"/>
    </source>
</evidence>
<feature type="compositionally biased region" description="Polar residues" evidence="1">
    <location>
        <begin position="64"/>
        <end position="85"/>
    </location>
</feature>
<dbReference type="AlphaFoldDB" id="A0AAJ4RBM3"/>
<keyword evidence="2" id="KW-0812">Transmembrane</keyword>
<organism evidence="4 5">
    <name type="scientific">Caminibacter pacificus</name>
    <dbReference type="NCBI Taxonomy" id="1424653"/>
    <lineage>
        <taxon>Bacteria</taxon>
        <taxon>Pseudomonadati</taxon>
        <taxon>Campylobacterota</taxon>
        <taxon>Epsilonproteobacteria</taxon>
        <taxon>Nautiliales</taxon>
        <taxon>Nautiliaceae</taxon>
        <taxon>Caminibacter</taxon>
    </lineage>
</organism>
<protein>
    <submittedName>
        <fullName evidence="4">Tetratricopeptide repeat protein</fullName>
    </submittedName>
</protein>
<keyword evidence="6" id="KW-1185">Reference proteome</keyword>
<keyword evidence="2" id="KW-0472">Membrane</keyword>
<evidence type="ECO:0000313" key="6">
    <source>
        <dbReference type="Proteomes" id="UP000298805"/>
    </source>
</evidence>
<name>A0AAJ4RBM3_9BACT</name>
<evidence type="ECO:0000256" key="2">
    <source>
        <dbReference type="SAM" id="Phobius"/>
    </source>
</evidence>
<accession>A0AAJ4RBM3</accession>
<feature type="transmembrane region" description="Helical" evidence="2">
    <location>
        <begin position="20"/>
        <end position="36"/>
    </location>
</feature>
<keyword evidence="2" id="KW-1133">Transmembrane helix</keyword>
<feature type="region of interest" description="Disordered" evidence="1">
    <location>
        <begin position="117"/>
        <end position="137"/>
    </location>
</feature>
<evidence type="ECO:0000313" key="4">
    <source>
        <dbReference type="EMBL" id="ROR39345.1"/>
    </source>
</evidence>
<evidence type="ECO:0000313" key="3">
    <source>
        <dbReference type="EMBL" id="QCI28758.1"/>
    </source>
</evidence>
<dbReference type="EMBL" id="RJVK01000003">
    <property type="protein sequence ID" value="ROR39345.1"/>
    <property type="molecule type" value="Genomic_DNA"/>
</dbReference>